<dbReference type="Proteomes" id="UP001186974">
    <property type="component" value="Unassembled WGS sequence"/>
</dbReference>
<comment type="caution">
    <text evidence="1">The sequence shown here is derived from an EMBL/GenBank/DDBJ whole genome shotgun (WGS) entry which is preliminary data.</text>
</comment>
<protein>
    <submittedName>
        <fullName evidence="1">Uncharacterized protein</fullName>
    </submittedName>
</protein>
<evidence type="ECO:0000313" key="1">
    <source>
        <dbReference type="EMBL" id="KAK3081368.1"/>
    </source>
</evidence>
<reference evidence="1" key="1">
    <citation type="submission" date="2024-09" db="EMBL/GenBank/DDBJ databases">
        <title>Black Yeasts Isolated from many extreme environments.</title>
        <authorList>
            <person name="Coleine C."/>
            <person name="Stajich J.E."/>
            <person name="Selbmann L."/>
        </authorList>
    </citation>
    <scope>NUCLEOTIDE SEQUENCE</scope>
    <source>
        <strain evidence="1">CCFEE 5737</strain>
    </source>
</reference>
<sequence length="166" mass="18377">PLCDSNWLRDWFPNTTHRPSVDEPPPAYDEIVKTNPSFSPDLKKSSAVTAAADALADQKCVEVYDVTTEAESSSTVTQGKAAEQQRKQKLEFRLGKKSLTREQQEFLRLKRGKNLEKRDLGLYLFYIPIFTIAIAYFCGKSLPDLVANGSAFVASLRSGSGSVVTV</sequence>
<dbReference type="EMBL" id="JAWDJW010000185">
    <property type="protein sequence ID" value="KAK3081368.1"/>
    <property type="molecule type" value="Genomic_DNA"/>
</dbReference>
<organism evidence="1 2">
    <name type="scientific">Coniosporium uncinatum</name>
    <dbReference type="NCBI Taxonomy" id="93489"/>
    <lineage>
        <taxon>Eukaryota</taxon>
        <taxon>Fungi</taxon>
        <taxon>Dikarya</taxon>
        <taxon>Ascomycota</taxon>
        <taxon>Pezizomycotina</taxon>
        <taxon>Dothideomycetes</taxon>
        <taxon>Dothideomycetes incertae sedis</taxon>
        <taxon>Coniosporium</taxon>
    </lineage>
</organism>
<name>A0ACC3DXQ9_9PEZI</name>
<accession>A0ACC3DXQ9</accession>
<proteinExistence type="predicted"/>
<keyword evidence="2" id="KW-1185">Reference proteome</keyword>
<evidence type="ECO:0000313" key="2">
    <source>
        <dbReference type="Proteomes" id="UP001186974"/>
    </source>
</evidence>
<feature type="non-terminal residue" evidence="1">
    <location>
        <position position="1"/>
    </location>
</feature>
<gene>
    <name evidence="1" type="ORF">LTS18_007377</name>
</gene>